<reference evidence="2 3" key="1">
    <citation type="submission" date="2018-08" db="EMBL/GenBank/DDBJ databases">
        <title>A genome reference for cultivated species of the human gut microbiota.</title>
        <authorList>
            <person name="Zou Y."/>
            <person name="Xue W."/>
            <person name="Luo G."/>
        </authorList>
    </citation>
    <scope>NUCLEOTIDE SEQUENCE [LARGE SCALE GENOMIC DNA]</scope>
    <source>
        <strain evidence="2 3">AF11-12</strain>
    </source>
</reference>
<feature type="region of interest" description="Disordered" evidence="1">
    <location>
        <begin position="107"/>
        <end position="252"/>
    </location>
</feature>
<evidence type="ECO:0000313" key="3">
    <source>
        <dbReference type="Proteomes" id="UP000265775"/>
    </source>
</evidence>
<dbReference type="RefSeq" id="WP_117781782.1">
    <property type="nucleotide sequence ID" value="NZ_JAHOFG010000005.1"/>
</dbReference>
<gene>
    <name evidence="2" type="ORF">DWV59_02870</name>
</gene>
<evidence type="ECO:0000256" key="1">
    <source>
        <dbReference type="SAM" id="MobiDB-lite"/>
    </source>
</evidence>
<dbReference type="Pfam" id="PF13730">
    <property type="entry name" value="HTH_36"/>
    <property type="match status" value="1"/>
</dbReference>
<feature type="region of interest" description="Disordered" evidence="1">
    <location>
        <begin position="349"/>
        <end position="379"/>
    </location>
</feature>
<dbReference type="AlphaFoldDB" id="A0A395Y047"/>
<protein>
    <submittedName>
        <fullName evidence="2">Helix-turn-helix domain-containing protein</fullName>
    </submittedName>
</protein>
<organism evidence="2 3">
    <name type="scientific">Bifidobacterium longum</name>
    <dbReference type="NCBI Taxonomy" id="216816"/>
    <lineage>
        <taxon>Bacteria</taxon>
        <taxon>Bacillati</taxon>
        <taxon>Actinomycetota</taxon>
        <taxon>Actinomycetes</taxon>
        <taxon>Bifidobacteriales</taxon>
        <taxon>Bifidobacteriaceae</taxon>
        <taxon>Bifidobacterium</taxon>
    </lineage>
</organism>
<evidence type="ECO:0000313" key="2">
    <source>
        <dbReference type="EMBL" id="RGW65738.1"/>
    </source>
</evidence>
<feature type="compositionally biased region" description="Basic and acidic residues" evidence="1">
    <location>
        <begin position="368"/>
        <end position="379"/>
    </location>
</feature>
<dbReference type="EMBL" id="QSAR01000002">
    <property type="protein sequence ID" value="RGW65738.1"/>
    <property type="molecule type" value="Genomic_DNA"/>
</dbReference>
<dbReference type="Proteomes" id="UP000265775">
    <property type="component" value="Unassembled WGS sequence"/>
</dbReference>
<name>A0A395Y047_BIFLN</name>
<sequence>MSWQCTSWALREAPAPTATARLVLIALADRCQPDGRSAWPTVDTLMLEAHTSESSVKRALKALEETGCIRRGNQKLAQWDEHGNYVPDPYRSVVWECCMNVTLEHVSEKPGRQARAERAERAERDGDGNAEQAGKADRFRGVKMTPLENGGNKPKSRGVKMTPLNPEREARGVTGDTSRGVTSDTPIVRTNTSKQISPLPPTEASPRTGESRDGKNQTAHIIEAASAPDEANRPMGEPDDERWQDAGPEPEERVPAGIRARWILDRLENRRAAMGLTPRPAGPRDLDAVTRLVERLDAAGEPDTSGLMERVLDHALDNGFQAKRVDTGRRFARLFDELRDDLTCDQRTLERRRREHADASQPTGSDTGESRPAEPESYETRARRMLADRIGADADGPTAIRALADRLRLDPDPDPGQASRYIELALRAGRKTRAEQARLHAERSRELHDYRASHGGSCFAGNWQLEQAT</sequence>
<feature type="compositionally biased region" description="Polar residues" evidence="1">
    <location>
        <begin position="175"/>
        <end position="196"/>
    </location>
</feature>
<accession>A0A395Y047</accession>
<feature type="compositionally biased region" description="Basic and acidic residues" evidence="1">
    <location>
        <begin position="107"/>
        <end position="127"/>
    </location>
</feature>
<comment type="caution">
    <text evidence="2">The sequence shown here is derived from an EMBL/GenBank/DDBJ whole genome shotgun (WGS) entry which is preliminary data.</text>
</comment>
<proteinExistence type="predicted"/>